<dbReference type="PROSITE" id="PS00022">
    <property type="entry name" value="EGF_1"/>
    <property type="match status" value="1"/>
</dbReference>
<feature type="non-terminal residue" evidence="3">
    <location>
        <position position="1"/>
    </location>
</feature>
<dbReference type="AlphaFoldDB" id="A0A3L5TRB4"/>
<protein>
    <recommendedName>
        <fullName evidence="2">EGF-like domain-containing protein</fullName>
    </recommendedName>
</protein>
<sequence>LLLISSPCQSLHCKHSGECIADNQGITKCYCTLGKSGVDCSQDSSNFITDRVNNTKPAFIDTVLPQTIVCYKLESCIVPFLFTSTAGNKPTLKKGPTDPDLVATGPSTPKQIKDKGEKQACVQIQGSSGKTVDEICIKVNVKDHPKTATTTLPGFTEKSFKPESVLGCKVDQDCHLPMETTKNSNGK</sequence>
<evidence type="ECO:0000313" key="3">
    <source>
        <dbReference type="EMBL" id="OPL21723.1"/>
    </source>
</evidence>
<dbReference type="Proteomes" id="UP000266721">
    <property type="component" value="Unassembled WGS sequence"/>
</dbReference>
<comment type="caution">
    <text evidence="3">The sequence shown here is derived from an EMBL/GenBank/DDBJ whole genome shotgun (WGS) entry which is preliminary data.</text>
</comment>
<dbReference type="PROSITE" id="PS50026">
    <property type="entry name" value="EGF_3"/>
    <property type="match status" value="1"/>
</dbReference>
<evidence type="ECO:0000256" key="1">
    <source>
        <dbReference type="PROSITE-ProRule" id="PRU00076"/>
    </source>
</evidence>
<dbReference type="InterPro" id="IPR000742">
    <property type="entry name" value="EGF"/>
</dbReference>
<keyword evidence="1" id="KW-0245">EGF-like domain</keyword>
<dbReference type="SMR" id="A0A3L5TRB4"/>
<keyword evidence="1" id="KW-1015">Disulfide bond</keyword>
<accession>A0A3L5TRB4</accession>
<feature type="non-terminal residue" evidence="3">
    <location>
        <position position="187"/>
    </location>
</feature>
<feature type="disulfide bond" evidence="1">
    <location>
        <begin position="31"/>
        <end position="40"/>
    </location>
</feature>
<evidence type="ECO:0000313" key="4">
    <source>
        <dbReference type="Proteomes" id="UP000266721"/>
    </source>
</evidence>
<feature type="domain" description="EGF-like" evidence="2">
    <location>
        <begin position="4"/>
        <end position="41"/>
    </location>
</feature>
<evidence type="ECO:0000259" key="2">
    <source>
        <dbReference type="PROSITE" id="PS50026"/>
    </source>
</evidence>
<reference evidence="3 4" key="1">
    <citation type="journal article" date="2016" name="PLoS ONE">
        <title>A First Insight into the Genome of the Filter-Feeder Mussel Mytilus galloprovincialis.</title>
        <authorList>
            <person name="Murgarella M."/>
            <person name="Puiu D."/>
            <person name="Novoa B."/>
            <person name="Figueras A."/>
            <person name="Posada D."/>
            <person name="Canchaya C."/>
        </authorList>
    </citation>
    <scope>NUCLEOTIDE SEQUENCE [LARGE SCALE GENOMIC DNA]</scope>
    <source>
        <tissue evidence="3">Muscle</tissue>
    </source>
</reference>
<gene>
    <name evidence="3" type="ORF">AM593_07698</name>
</gene>
<proteinExistence type="predicted"/>
<organism evidence="3 4">
    <name type="scientific">Mytilus galloprovincialis</name>
    <name type="common">Mediterranean mussel</name>
    <dbReference type="NCBI Taxonomy" id="29158"/>
    <lineage>
        <taxon>Eukaryota</taxon>
        <taxon>Metazoa</taxon>
        <taxon>Spiralia</taxon>
        <taxon>Lophotrochozoa</taxon>
        <taxon>Mollusca</taxon>
        <taxon>Bivalvia</taxon>
        <taxon>Autobranchia</taxon>
        <taxon>Pteriomorphia</taxon>
        <taxon>Mytilida</taxon>
        <taxon>Mytiloidea</taxon>
        <taxon>Mytilidae</taxon>
        <taxon>Mytilinae</taxon>
        <taxon>Mytilus</taxon>
    </lineage>
</organism>
<dbReference type="EMBL" id="KV589100">
    <property type="protein sequence ID" value="OPL21723.1"/>
    <property type="molecule type" value="Genomic_DNA"/>
</dbReference>
<name>A0A3L5TRB4_MYTGA</name>
<comment type="caution">
    <text evidence="1">Lacks conserved residue(s) required for the propagation of feature annotation.</text>
</comment>
<keyword evidence="4" id="KW-1185">Reference proteome</keyword>